<accession>A0A8J6TCC3</accession>
<dbReference type="InterPro" id="IPR019734">
    <property type="entry name" value="TPR_rpt"/>
</dbReference>
<name>A0A8J6TCC3_9BACT</name>
<organism evidence="2 3">
    <name type="scientific">Candidatus Desulfaltia bathyphila</name>
    <dbReference type="NCBI Taxonomy" id="2841697"/>
    <lineage>
        <taxon>Bacteria</taxon>
        <taxon>Pseudomonadati</taxon>
        <taxon>Thermodesulfobacteriota</taxon>
        <taxon>Desulfobacteria</taxon>
        <taxon>Desulfobacterales</taxon>
        <taxon>Desulfobacterales incertae sedis</taxon>
        <taxon>Candidatus Desulfaltia</taxon>
    </lineage>
</organism>
<dbReference type="Pfam" id="PF13181">
    <property type="entry name" value="TPR_8"/>
    <property type="match status" value="1"/>
</dbReference>
<evidence type="ECO:0000313" key="2">
    <source>
        <dbReference type="EMBL" id="MBC8199888.1"/>
    </source>
</evidence>
<feature type="repeat" description="TPR" evidence="1">
    <location>
        <begin position="232"/>
        <end position="265"/>
    </location>
</feature>
<dbReference type="Proteomes" id="UP000603545">
    <property type="component" value="Unassembled WGS sequence"/>
</dbReference>
<dbReference type="Pfam" id="PF13424">
    <property type="entry name" value="TPR_12"/>
    <property type="match status" value="2"/>
</dbReference>
<proteinExistence type="predicted"/>
<dbReference type="PANTHER" id="PTHR47050">
    <property type="entry name" value="TETRATRICOPEPTIDE REPEAT PROTEIN 24"/>
    <property type="match status" value="1"/>
</dbReference>
<dbReference type="PANTHER" id="PTHR47050:SF1">
    <property type="entry name" value="TETRATRICOPEPTIDE REPEAT PROTEIN 24-LIKE"/>
    <property type="match status" value="1"/>
</dbReference>
<keyword evidence="1" id="KW-0802">TPR repeat</keyword>
<dbReference type="PROSITE" id="PS50005">
    <property type="entry name" value="TPR"/>
    <property type="match status" value="2"/>
</dbReference>
<dbReference type="AlphaFoldDB" id="A0A8J6TCC3"/>
<comment type="caution">
    <text evidence="2">The sequence shown here is derived from an EMBL/GenBank/DDBJ whole genome shotgun (WGS) entry which is preliminary data.</text>
</comment>
<dbReference type="InterPro" id="IPR024812">
    <property type="entry name" value="TPR_24"/>
</dbReference>
<feature type="repeat" description="TPR" evidence="1">
    <location>
        <begin position="192"/>
        <end position="225"/>
    </location>
</feature>
<dbReference type="SMART" id="SM00028">
    <property type="entry name" value="TPR"/>
    <property type="match status" value="5"/>
</dbReference>
<protein>
    <submittedName>
        <fullName evidence="2">Tetratricopeptide repeat protein</fullName>
    </submittedName>
</protein>
<gene>
    <name evidence="2" type="ORF">H8E80_07585</name>
</gene>
<sequence>MKRLNTFVILIAVLFLFGCAGGNAAKKKPEHIISGMKEIKKGNTWYQKGCYKRSLEYFFRAHELFAASDQLDGVAMSMNNVGNIYRIMEDIDSSLLFFEESISIYQDTRNYTGLIQALSNKAAVLIDSDRLEEAAGVLKSAEDIAQKNSISTNHLLNKWGILFIRQKEYSRAEKILNSALANTDPADHSEYATVNFALGTLMRETGRYEKAVYFFKAALDTDRLSGFHKGIADDLSAIGDIHFSQGKYEPAVNYFKRSIKIYALIENRKKVSEVMDRLVKAAKKAGLDISITKHFVKNWLEEKAFENPCK</sequence>
<dbReference type="SUPFAM" id="SSF48452">
    <property type="entry name" value="TPR-like"/>
    <property type="match status" value="1"/>
</dbReference>
<dbReference type="PROSITE" id="PS51257">
    <property type="entry name" value="PROKAR_LIPOPROTEIN"/>
    <property type="match status" value="1"/>
</dbReference>
<dbReference type="Gene3D" id="1.25.40.10">
    <property type="entry name" value="Tetratricopeptide repeat domain"/>
    <property type="match status" value="2"/>
</dbReference>
<evidence type="ECO:0000256" key="1">
    <source>
        <dbReference type="PROSITE-ProRule" id="PRU00339"/>
    </source>
</evidence>
<reference evidence="2 3" key="1">
    <citation type="submission" date="2020-08" db="EMBL/GenBank/DDBJ databases">
        <title>Bridging the membrane lipid divide: bacteria of the FCB group superphylum have the potential to synthesize archaeal ether lipids.</title>
        <authorList>
            <person name="Villanueva L."/>
            <person name="Von Meijenfeldt F.A.B."/>
            <person name="Westbye A.B."/>
            <person name="Yadav S."/>
            <person name="Hopmans E.C."/>
            <person name="Dutilh B.E."/>
            <person name="Sinninghe Damste J.S."/>
        </authorList>
    </citation>
    <scope>NUCLEOTIDE SEQUENCE [LARGE SCALE GENOMIC DNA]</scope>
    <source>
        <strain evidence="2">NIOZ-UU82</strain>
    </source>
</reference>
<dbReference type="EMBL" id="JACNLL010000066">
    <property type="protein sequence ID" value="MBC8199888.1"/>
    <property type="molecule type" value="Genomic_DNA"/>
</dbReference>
<dbReference type="InterPro" id="IPR011990">
    <property type="entry name" value="TPR-like_helical_dom_sf"/>
</dbReference>
<evidence type="ECO:0000313" key="3">
    <source>
        <dbReference type="Proteomes" id="UP000603545"/>
    </source>
</evidence>